<dbReference type="EMBL" id="CAJRAF010000001">
    <property type="protein sequence ID" value="CAG4995508.1"/>
    <property type="molecule type" value="Genomic_DNA"/>
</dbReference>
<dbReference type="InterPro" id="IPR002577">
    <property type="entry name" value="HTH_HxlR"/>
</dbReference>
<sequence>MLIFVIKTKKKMYEKKMPLPLECGLAMTKEILGGKWKPNLLLAISIGINRPSQLHREIPQSTKRVLNLQLKELEEFEMIEKKIYHQLPPKVEYRLTERGETLMPILRQMNEWGDNNRSFIKSVILKRSKALD</sequence>
<proteinExistence type="predicted"/>
<feature type="domain" description="HTH hxlR-type" evidence="4">
    <location>
        <begin position="23"/>
        <end position="121"/>
    </location>
</feature>
<reference evidence="5" key="1">
    <citation type="submission" date="2021-04" db="EMBL/GenBank/DDBJ databases">
        <authorList>
            <person name="Rodrigo-Torres L."/>
            <person name="Arahal R. D."/>
            <person name="Lucena T."/>
        </authorList>
    </citation>
    <scope>NUCLEOTIDE SEQUENCE</scope>
    <source>
        <strain evidence="5">CECT 9275</strain>
    </source>
</reference>
<gene>
    <name evidence="5" type="primary">yybR</name>
    <name evidence="5" type="ORF">DYBT9275_01655</name>
</gene>
<evidence type="ECO:0000313" key="6">
    <source>
        <dbReference type="Proteomes" id="UP000680038"/>
    </source>
</evidence>
<keyword evidence="3" id="KW-0804">Transcription</keyword>
<dbReference type="SUPFAM" id="SSF46785">
    <property type="entry name" value="Winged helix' DNA-binding domain"/>
    <property type="match status" value="1"/>
</dbReference>
<protein>
    <submittedName>
        <fullName evidence="5">HTH-type transcriptional regulator YybR</fullName>
    </submittedName>
</protein>
<dbReference type="Gene3D" id="1.10.10.10">
    <property type="entry name" value="Winged helix-like DNA-binding domain superfamily/Winged helix DNA-binding domain"/>
    <property type="match status" value="1"/>
</dbReference>
<organism evidence="5 6">
    <name type="scientific">Dyadobacter helix</name>
    <dbReference type="NCBI Taxonomy" id="2822344"/>
    <lineage>
        <taxon>Bacteria</taxon>
        <taxon>Pseudomonadati</taxon>
        <taxon>Bacteroidota</taxon>
        <taxon>Cytophagia</taxon>
        <taxon>Cytophagales</taxon>
        <taxon>Spirosomataceae</taxon>
        <taxon>Dyadobacter</taxon>
    </lineage>
</organism>
<dbReference type="GO" id="GO:0003677">
    <property type="term" value="F:DNA binding"/>
    <property type="evidence" value="ECO:0007669"/>
    <property type="project" value="UniProtKB-KW"/>
</dbReference>
<dbReference type="PANTHER" id="PTHR33204:SF38">
    <property type="entry name" value="HTH-TYPE TRANSCRIPTIONAL ACTIVATOR HXLR"/>
    <property type="match status" value="1"/>
</dbReference>
<dbReference type="AlphaFoldDB" id="A0A916JAG1"/>
<comment type="caution">
    <text evidence="5">The sequence shown here is derived from an EMBL/GenBank/DDBJ whole genome shotgun (WGS) entry which is preliminary data.</text>
</comment>
<dbReference type="InterPro" id="IPR036388">
    <property type="entry name" value="WH-like_DNA-bd_sf"/>
</dbReference>
<dbReference type="Proteomes" id="UP000680038">
    <property type="component" value="Unassembled WGS sequence"/>
</dbReference>
<evidence type="ECO:0000259" key="4">
    <source>
        <dbReference type="PROSITE" id="PS51118"/>
    </source>
</evidence>
<keyword evidence="6" id="KW-1185">Reference proteome</keyword>
<evidence type="ECO:0000256" key="3">
    <source>
        <dbReference type="ARBA" id="ARBA00023163"/>
    </source>
</evidence>
<dbReference type="PANTHER" id="PTHR33204">
    <property type="entry name" value="TRANSCRIPTIONAL REGULATOR, MARR FAMILY"/>
    <property type="match status" value="1"/>
</dbReference>
<dbReference type="PROSITE" id="PS51118">
    <property type="entry name" value="HTH_HXLR"/>
    <property type="match status" value="1"/>
</dbReference>
<evidence type="ECO:0000313" key="5">
    <source>
        <dbReference type="EMBL" id="CAG4995508.1"/>
    </source>
</evidence>
<evidence type="ECO:0000256" key="1">
    <source>
        <dbReference type="ARBA" id="ARBA00023015"/>
    </source>
</evidence>
<accession>A0A916JAG1</accession>
<keyword evidence="2" id="KW-0238">DNA-binding</keyword>
<evidence type="ECO:0000256" key="2">
    <source>
        <dbReference type="ARBA" id="ARBA00023125"/>
    </source>
</evidence>
<dbReference type="Pfam" id="PF01638">
    <property type="entry name" value="HxlR"/>
    <property type="match status" value="1"/>
</dbReference>
<dbReference type="InterPro" id="IPR036390">
    <property type="entry name" value="WH_DNA-bd_sf"/>
</dbReference>
<name>A0A916JAG1_9BACT</name>
<keyword evidence="1" id="KW-0805">Transcription regulation</keyword>